<protein>
    <submittedName>
        <fullName evidence="1">Uncharacterized protein</fullName>
    </submittedName>
</protein>
<gene>
    <name evidence="1" type="ORF">MILVUS5_LOCUS14539</name>
</gene>
<accession>A0ACB0JMZ7</accession>
<proteinExistence type="predicted"/>
<comment type="caution">
    <text evidence="1">The sequence shown here is derived from an EMBL/GenBank/DDBJ whole genome shotgun (WGS) entry which is preliminary data.</text>
</comment>
<evidence type="ECO:0000313" key="2">
    <source>
        <dbReference type="Proteomes" id="UP001177021"/>
    </source>
</evidence>
<reference evidence="1" key="1">
    <citation type="submission" date="2023-10" db="EMBL/GenBank/DDBJ databases">
        <authorList>
            <person name="Rodriguez Cubillos JULIANA M."/>
            <person name="De Vega J."/>
        </authorList>
    </citation>
    <scope>NUCLEOTIDE SEQUENCE</scope>
</reference>
<sequence>MHCSALAIMMLKSFEETHFLNNLSLTVLQFKKAENLMLKSDKNKEYLPIEGLNAFNKATAELLHGADNPAIKQHRVATVQGLSGSGSLLLGAALIERYFPGAKVLISNPTWDVHFCSFLCLTWS</sequence>
<organism evidence="1 2">
    <name type="scientific">Trifolium pratense</name>
    <name type="common">Red clover</name>
    <dbReference type="NCBI Taxonomy" id="57577"/>
    <lineage>
        <taxon>Eukaryota</taxon>
        <taxon>Viridiplantae</taxon>
        <taxon>Streptophyta</taxon>
        <taxon>Embryophyta</taxon>
        <taxon>Tracheophyta</taxon>
        <taxon>Spermatophyta</taxon>
        <taxon>Magnoliopsida</taxon>
        <taxon>eudicotyledons</taxon>
        <taxon>Gunneridae</taxon>
        <taxon>Pentapetalae</taxon>
        <taxon>rosids</taxon>
        <taxon>fabids</taxon>
        <taxon>Fabales</taxon>
        <taxon>Fabaceae</taxon>
        <taxon>Papilionoideae</taxon>
        <taxon>50 kb inversion clade</taxon>
        <taxon>NPAAA clade</taxon>
        <taxon>Hologalegina</taxon>
        <taxon>IRL clade</taxon>
        <taxon>Trifolieae</taxon>
        <taxon>Trifolium</taxon>
    </lineage>
</organism>
<keyword evidence="2" id="KW-1185">Reference proteome</keyword>
<name>A0ACB0JMZ7_TRIPR</name>
<dbReference type="EMBL" id="CASHSV030000098">
    <property type="protein sequence ID" value="CAJ2645686.1"/>
    <property type="molecule type" value="Genomic_DNA"/>
</dbReference>
<evidence type="ECO:0000313" key="1">
    <source>
        <dbReference type="EMBL" id="CAJ2645686.1"/>
    </source>
</evidence>
<dbReference type="Proteomes" id="UP001177021">
    <property type="component" value="Unassembled WGS sequence"/>
</dbReference>